<sequence length="310" mass="35398">MPLRNILDPALKIILFGGKGGVGKTTSASATALYLARSYKTLLISTDPAHSLSDSFEQSIGDSITQIEGVERLYALEIDAEKAYAKFQLEHEPELRKLIDTSTNLDEEDIKSFMSMPIPGVDEVMGFKTIVDIIDQANFEKYVIDTAPTGHALRLMTSPELFDDWIKIMAQLRWKYRYMVTRFAGDYKPDEGDDFLFSMKKTVRKVQKLLQDTSQSEFIVVTIPEAMALEETKRFLLQLQKLNVVVKQLIINNVMVSEGCDFCRQRKQSQSRYLETLYDMFGKLEITMVQQRPTEVRGISGLEVIMHHLF</sequence>
<dbReference type="InterPro" id="IPR016300">
    <property type="entry name" value="ATPase_ArsA/GET3"/>
</dbReference>
<dbReference type="InterPro" id="IPR027417">
    <property type="entry name" value="P-loop_NTPase"/>
</dbReference>
<evidence type="ECO:0000259" key="4">
    <source>
        <dbReference type="Pfam" id="PF02374"/>
    </source>
</evidence>
<gene>
    <name evidence="5" type="ORF">CR164_05230</name>
</gene>
<evidence type="ECO:0000256" key="2">
    <source>
        <dbReference type="ARBA" id="ARBA00052296"/>
    </source>
</evidence>
<evidence type="ECO:0000313" key="5">
    <source>
        <dbReference type="EMBL" id="PWW82404.1"/>
    </source>
</evidence>
<dbReference type="CDD" id="cd02035">
    <property type="entry name" value="ArsA"/>
    <property type="match status" value="1"/>
</dbReference>
<dbReference type="AlphaFoldDB" id="A0A317T706"/>
<keyword evidence="6" id="KW-1185">Reference proteome</keyword>
<accession>A0A317T706</accession>
<reference evidence="6" key="1">
    <citation type="submission" date="2017-10" db="EMBL/GenBank/DDBJ databases">
        <authorList>
            <person name="Gaisin V.A."/>
            <person name="Rysina M.S."/>
            <person name="Grouzdev D.S."/>
        </authorList>
    </citation>
    <scope>NUCLEOTIDE SEQUENCE [LARGE SCALE GENOMIC DNA]</scope>
    <source>
        <strain evidence="6">V1</strain>
    </source>
</reference>
<evidence type="ECO:0000256" key="1">
    <source>
        <dbReference type="ARBA" id="ARBA00011040"/>
    </source>
</evidence>
<evidence type="ECO:0000313" key="6">
    <source>
        <dbReference type="Proteomes" id="UP000246278"/>
    </source>
</evidence>
<dbReference type="Proteomes" id="UP000246278">
    <property type="component" value="Unassembled WGS sequence"/>
</dbReference>
<dbReference type="SUPFAM" id="SSF52540">
    <property type="entry name" value="P-loop containing nucleoside triphosphate hydrolases"/>
    <property type="match status" value="1"/>
</dbReference>
<comment type="similarity">
    <text evidence="1">Belongs to the arsA ATPase family.</text>
</comment>
<dbReference type="Gene3D" id="3.40.50.300">
    <property type="entry name" value="P-loop containing nucleotide triphosphate hydrolases"/>
    <property type="match status" value="1"/>
</dbReference>
<dbReference type="GO" id="GO:0015446">
    <property type="term" value="F:ATPase-coupled arsenite transmembrane transporter activity"/>
    <property type="evidence" value="ECO:0007669"/>
    <property type="project" value="UniProtKB-EC"/>
</dbReference>
<dbReference type="PANTHER" id="PTHR10803">
    <property type="entry name" value="ARSENICAL PUMP-DRIVING ATPASE ARSENITE-TRANSLOCATING ATPASE"/>
    <property type="match status" value="1"/>
</dbReference>
<dbReference type="GO" id="GO:0005524">
    <property type="term" value="F:ATP binding"/>
    <property type="evidence" value="ECO:0007669"/>
    <property type="project" value="InterPro"/>
</dbReference>
<protein>
    <recommendedName>
        <fullName evidence="3">arsenite-transporting ATPase</fullName>
        <ecNumber evidence="3">7.3.2.7</ecNumber>
    </recommendedName>
</protein>
<dbReference type="NCBIfam" id="TIGR00345">
    <property type="entry name" value="GET3_arsA_TRC40"/>
    <property type="match status" value="1"/>
</dbReference>
<evidence type="ECO:0000256" key="3">
    <source>
        <dbReference type="ARBA" id="ARBA00066752"/>
    </source>
</evidence>
<dbReference type="RefSeq" id="WP_110022878.1">
    <property type="nucleotide sequence ID" value="NZ_PDNZ01000003.1"/>
</dbReference>
<dbReference type="EMBL" id="PDNZ01000003">
    <property type="protein sequence ID" value="PWW82404.1"/>
    <property type="molecule type" value="Genomic_DNA"/>
</dbReference>
<dbReference type="InterPro" id="IPR025723">
    <property type="entry name" value="ArsA/GET3_ATPase-like"/>
</dbReference>
<feature type="domain" description="ArsA/GET3 Anion-transporting ATPase-like" evidence="4">
    <location>
        <begin position="12"/>
        <end position="309"/>
    </location>
</feature>
<organism evidence="5 6">
    <name type="scientific">Prosthecochloris marina</name>
    <dbReference type="NCBI Taxonomy" id="2017681"/>
    <lineage>
        <taxon>Bacteria</taxon>
        <taxon>Pseudomonadati</taxon>
        <taxon>Chlorobiota</taxon>
        <taxon>Chlorobiia</taxon>
        <taxon>Chlorobiales</taxon>
        <taxon>Chlorobiaceae</taxon>
        <taxon>Prosthecochloris</taxon>
    </lineage>
</organism>
<dbReference type="Pfam" id="PF02374">
    <property type="entry name" value="ArsA_ATPase"/>
    <property type="match status" value="1"/>
</dbReference>
<dbReference type="OrthoDB" id="9780677at2"/>
<proteinExistence type="inferred from homology"/>
<comment type="catalytic activity">
    <reaction evidence="2">
        <text>arsenite(in) + ATP + H2O = arsenite(out) + ADP + phosphate + H(+)</text>
        <dbReference type="Rhea" id="RHEA:11348"/>
        <dbReference type="ChEBI" id="CHEBI:15377"/>
        <dbReference type="ChEBI" id="CHEBI:15378"/>
        <dbReference type="ChEBI" id="CHEBI:29242"/>
        <dbReference type="ChEBI" id="CHEBI:30616"/>
        <dbReference type="ChEBI" id="CHEBI:43474"/>
        <dbReference type="ChEBI" id="CHEBI:456216"/>
        <dbReference type="EC" id="7.3.2.7"/>
    </reaction>
</comment>
<dbReference type="EC" id="7.3.2.7" evidence="3"/>
<name>A0A317T706_9CHLB</name>
<comment type="caution">
    <text evidence="5">The sequence shown here is derived from an EMBL/GenBank/DDBJ whole genome shotgun (WGS) entry which is preliminary data.</text>
</comment>
<dbReference type="GO" id="GO:0016887">
    <property type="term" value="F:ATP hydrolysis activity"/>
    <property type="evidence" value="ECO:0007669"/>
    <property type="project" value="InterPro"/>
</dbReference>
<dbReference type="PANTHER" id="PTHR10803:SF3">
    <property type="entry name" value="ATPASE GET3"/>
    <property type="match status" value="1"/>
</dbReference>